<feature type="region of interest" description="Disordered" evidence="1">
    <location>
        <begin position="1"/>
        <end position="37"/>
    </location>
</feature>
<dbReference type="EMBL" id="BMAU01021379">
    <property type="protein sequence ID" value="GFY27107.1"/>
    <property type="molecule type" value="Genomic_DNA"/>
</dbReference>
<evidence type="ECO:0000313" key="2">
    <source>
        <dbReference type="EMBL" id="GFY27107.1"/>
    </source>
</evidence>
<gene>
    <name evidence="2" type="ORF">TNCV_2067281</name>
</gene>
<sequence>MAIGNGPSNFNLGRQPTSTLELAPSSPNFHTTPKPESGLLVTESISNKWYCRQEGRPGSSQRIDICARSLLDIKRLTTYVDIDSSSCLWPCYYVWKKNFGTNSLQPLHRLTFKPGVQSGASL</sequence>
<protein>
    <submittedName>
        <fullName evidence="2">Uncharacterized protein</fullName>
    </submittedName>
</protein>
<keyword evidence="3" id="KW-1185">Reference proteome</keyword>
<evidence type="ECO:0000256" key="1">
    <source>
        <dbReference type="SAM" id="MobiDB-lite"/>
    </source>
</evidence>
<feature type="compositionally biased region" description="Polar residues" evidence="1">
    <location>
        <begin position="1"/>
        <end position="31"/>
    </location>
</feature>
<dbReference type="AlphaFoldDB" id="A0A8X7BE41"/>
<evidence type="ECO:0000313" key="3">
    <source>
        <dbReference type="Proteomes" id="UP000887159"/>
    </source>
</evidence>
<name>A0A8X7BE41_TRICX</name>
<dbReference type="Proteomes" id="UP000887159">
    <property type="component" value="Unassembled WGS sequence"/>
</dbReference>
<reference evidence="2" key="1">
    <citation type="submission" date="2020-08" db="EMBL/GenBank/DDBJ databases">
        <title>Multicomponent nature underlies the extraordinary mechanical properties of spider dragline silk.</title>
        <authorList>
            <person name="Kono N."/>
            <person name="Nakamura H."/>
            <person name="Mori M."/>
            <person name="Yoshida Y."/>
            <person name="Ohtoshi R."/>
            <person name="Malay A.D."/>
            <person name="Moran D.A.P."/>
            <person name="Tomita M."/>
            <person name="Numata K."/>
            <person name="Arakawa K."/>
        </authorList>
    </citation>
    <scope>NUCLEOTIDE SEQUENCE</scope>
</reference>
<comment type="caution">
    <text evidence="2">The sequence shown here is derived from an EMBL/GenBank/DDBJ whole genome shotgun (WGS) entry which is preliminary data.</text>
</comment>
<organism evidence="2 3">
    <name type="scientific">Trichonephila clavipes</name>
    <name type="common">Golden silk orbweaver</name>
    <name type="synonym">Nephila clavipes</name>
    <dbReference type="NCBI Taxonomy" id="2585209"/>
    <lineage>
        <taxon>Eukaryota</taxon>
        <taxon>Metazoa</taxon>
        <taxon>Ecdysozoa</taxon>
        <taxon>Arthropoda</taxon>
        <taxon>Chelicerata</taxon>
        <taxon>Arachnida</taxon>
        <taxon>Araneae</taxon>
        <taxon>Araneomorphae</taxon>
        <taxon>Entelegynae</taxon>
        <taxon>Araneoidea</taxon>
        <taxon>Nephilidae</taxon>
        <taxon>Trichonephila</taxon>
    </lineage>
</organism>
<accession>A0A8X7BE41</accession>
<proteinExistence type="predicted"/>